<proteinExistence type="predicted"/>
<comment type="caution">
    <text evidence="2">The sequence shown here is derived from an EMBL/GenBank/DDBJ whole genome shotgun (WGS) entry which is preliminary data.</text>
</comment>
<accession>A0ABN3V8B8</accession>
<evidence type="ECO:0000313" key="3">
    <source>
        <dbReference type="Proteomes" id="UP001500979"/>
    </source>
</evidence>
<dbReference type="Proteomes" id="UP001500979">
    <property type="component" value="Unassembled WGS sequence"/>
</dbReference>
<reference evidence="2 3" key="1">
    <citation type="journal article" date="2019" name="Int. J. Syst. Evol. Microbiol.">
        <title>The Global Catalogue of Microorganisms (GCM) 10K type strain sequencing project: providing services to taxonomists for standard genome sequencing and annotation.</title>
        <authorList>
            <consortium name="The Broad Institute Genomics Platform"/>
            <consortium name="The Broad Institute Genome Sequencing Center for Infectious Disease"/>
            <person name="Wu L."/>
            <person name="Ma J."/>
        </authorList>
    </citation>
    <scope>NUCLEOTIDE SEQUENCE [LARGE SCALE GENOMIC DNA]</scope>
    <source>
        <strain evidence="2 3">JCM 9383</strain>
    </source>
</reference>
<protein>
    <submittedName>
        <fullName evidence="2">Uncharacterized protein</fullName>
    </submittedName>
</protein>
<dbReference type="RefSeq" id="WP_344678119.1">
    <property type="nucleotide sequence ID" value="NZ_BAAAUX010000005.1"/>
</dbReference>
<evidence type="ECO:0000256" key="1">
    <source>
        <dbReference type="SAM" id="MobiDB-lite"/>
    </source>
</evidence>
<evidence type="ECO:0000313" key="2">
    <source>
        <dbReference type="EMBL" id="GAA2778188.1"/>
    </source>
</evidence>
<feature type="compositionally biased region" description="Basic and acidic residues" evidence="1">
    <location>
        <begin position="14"/>
        <end position="25"/>
    </location>
</feature>
<name>A0ABN3V8B8_9PSEU</name>
<gene>
    <name evidence="2" type="ORF">GCM10010470_09240</name>
</gene>
<sequence>MSNGEFRIQVGDKTYTRDNLHEAAHDPNITPADRTKVRNINHGEFTGIQAGEIHGGITFGR</sequence>
<keyword evidence="3" id="KW-1185">Reference proteome</keyword>
<feature type="region of interest" description="Disordered" evidence="1">
    <location>
        <begin position="1"/>
        <end position="34"/>
    </location>
</feature>
<organism evidence="2 3">
    <name type="scientific">Saccharopolyspora taberi</name>
    <dbReference type="NCBI Taxonomy" id="60895"/>
    <lineage>
        <taxon>Bacteria</taxon>
        <taxon>Bacillati</taxon>
        <taxon>Actinomycetota</taxon>
        <taxon>Actinomycetes</taxon>
        <taxon>Pseudonocardiales</taxon>
        <taxon>Pseudonocardiaceae</taxon>
        <taxon>Saccharopolyspora</taxon>
    </lineage>
</organism>
<dbReference type="EMBL" id="BAAAUX010000005">
    <property type="protein sequence ID" value="GAA2778188.1"/>
    <property type="molecule type" value="Genomic_DNA"/>
</dbReference>